<evidence type="ECO:0000313" key="2">
    <source>
        <dbReference type="EMBL" id="ATZ60074.1"/>
    </source>
</evidence>
<feature type="domain" description="Abortive infection protein-like C-terminal" evidence="1">
    <location>
        <begin position="93"/>
        <end position="158"/>
    </location>
</feature>
<name>A0A2H4U7J6_METSM</name>
<dbReference type="Pfam" id="PF14355">
    <property type="entry name" value="Abi_C"/>
    <property type="match status" value="1"/>
</dbReference>
<dbReference type="AlphaFoldDB" id="A0A2H4U7J6"/>
<protein>
    <recommendedName>
        <fullName evidence="1">Abortive infection protein-like C-terminal domain-containing protein</fullName>
    </recommendedName>
</protein>
<evidence type="ECO:0000313" key="3">
    <source>
        <dbReference type="Proteomes" id="UP000232133"/>
    </source>
</evidence>
<dbReference type="RefSeq" id="WP_100815620.1">
    <property type="nucleotide sequence ID" value="NZ_CP017803.1"/>
</dbReference>
<reference evidence="2 3" key="1">
    <citation type="submission" date="2016-10" db="EMBL/GenBank/DDBJ databases">
        <authorList>
            <person name="Varghese N."/>
        </authorList>
    </citation>
    <scope>NUCLEOTIDE SEQUENCE [LARGE SCALE GENOMIC DNA]</scope>
    <source>
        <strain evidence="2 3">KB11</strain>
    </source>
</reference>
<dbReference type="GeneID" id="35118994"/>
<sequence length="170" mass="19828">MVEYILDNYTTVNKIQIDEVINDITQWEDYSIKSKTSDENINSLIANINDSINKGEPVFALDRLHTLMHNYVKELCSRHDIAFEDKDKVDSIFKQYVKFISEYIDSQMTISILKSSISLFSQFNQVRNNYSFAHDNDVLNEAESKLIFKQIVNIKEFIDTIENEITIDSP</sequence>
<accession>A0A2H4U7J6</accession>
<dbReference type="EMBL" id="CP017803">
    <property type="protein sequence ID" value="ATZ60074.1"/>
    <property type="molecule type" value="Genomic_DNA"/>
</dbReference>
<organism evidence="2 3">
    <name type="scientific">Methanobrevibacter smithii</name>
    <dbReference type="NCBI Taxonomy" id="2173"/>
    <lineage>
        <taxon>Archaea</taxon>
        <taxon>Methanobacteriati</taxon>
        <taxon>Methanobacteriota</taxon>
        <taxon>Methanomada group</taxon>
        <taxon>Methanobacteria</taxon>
        <taxon>Methanobacteriales</taxon>
        <taxon>Methanobacteriaceae</taxon>
        <taxon>Methanobrevibacter</taxon>
    </lineage>
</organism>
<dbReference type="InterPro" id="IPR026001">
    <property type="entry name" value="Abi-like_C"/>
</dbReference>
<proteinExistence type="predicted"/>
<dbReference type="Proteomes" id="UP000232133">
    <property type="component" value="Chromosome"/>
</dbReference>
<evidence type="ECO:0000259" key="1">
    <source>
        <dbReference type="Pfam" id="PF14355"/>
    </source>
</evidence>
<gene>
    <name evidence="2" type="ORF">BK798_06405</name>
</gene>